<protein>
    <submittedName>
        <fullName evidence="4">Phospho-glucose isomerase C-terminal SIS domain-containing protein</fullName>
    </submittedName>
</protein>
<dbReference type="GO" id="GO:0004347">
    <property type="term" value="F:glucose-6-phosphate isomerase activity"/>
    <property type="evidence" value="ECO:0007669"/>
    <property type="project" value="InterPro"/>
</dbReference>
<feature type="domain" description="Bifunctional glucose-6-phosphate/mannose-6-phosphate isomerase C-terminal" evidence="3">
    <location>
        <begin position="193"/>
        <end position="336"/>
    </location>
</feature>
<evidence type="ECO:0000256" key="1">
    <source>
        <dbReference type="ARBA" id="ARBA00010523"/>
    </source>
</evidence>
<dbReference type="AlphaFoldDB" id="A0A1H2LYX4"/>
<keyword evidence="2 4" id="KW-0413">Isomerase</keyword>
<proteinExistence type="inferred from homology"/>
<dbReference type="Proteomes" id="UP000182977">
    <property type="component" value="Chromosome I"/>
</dbReference>
<evidence type="ECO:0000256" key="2">
    <source>
        <dbReference type="ARBA" id="ARBA00023235"/>
    </source>
</evidence>
<dbReference type="GO" id="GO:0005975">
    <property type="term" value="P:carbohydrate metabolic process"/>
    <property type="evidence" value="ECO:0007669"/>
    <property type="project" value="InterPro"/>
</dbReference>
<name>A0A1H2LYX4_9ACTN</name>
<dbReference type="GO" id="GO:1901135">
    <property type="term" value="P:carbohydrate derivative metabolic process"/>
    <property type="evidence" value="ECO:0007669"/>
    <property type="project" value="InterPro"/>
</dbReference>
<evidence type="ECO:0000313" key="5">
    <source>
        <dbReference type="Proteomes" id="UP000182977"/>
    </source>
</evidence>
<evidence type="ECO:0000313" key="4">
    <source>
        <dbReference type="EMBL" id="SDU85918.1"/>
    </source>
</evidence>
<dbReference type="Gene3D" id="3.40.50.10490">
    <property type="entry name" value="Glucose-6-phosphate isomerase like protein, domain 1"/>
    <property type="match status" value="2"/>
</dbReference>
<dbReference type="OrthoDB" id="5241724at2"/>
<dbReference type="RefSeq" id="WP_052762934.1">
    <property type="nucleotide sequence ID" value="NZ_LBMC01000043.1"/>
</dbReference>
<gene>
    <name evidence="4" type="ORF">SAMN04488563_6830</name>
</gene>
<comment type="similarity">
    <text evidence="1">Belongs to the PGI/PMI family.</text>
</comment>
<dbReference type="Pfam" id="PF10432">
    <property type="entry name" value="bact-PGI_C"/>
    <property type="match status" value="1"/>
</dbReference>
<dbReference type="GO" id="GO:0097367">
    <property type="term" value="F:carbohydrate derivative binding"/>
    <property type="evidence" value="ECO:0007669"/>
    <property type="project" value="InterPro"/>
</dbReference>
<reference evidence="5" key="1">
    <citation type="submission" date="2016-10" db="EMBL/GenBank/DDBJ databases">
        <authorList>
            <person name="Varghese N."/>
            <person name="Submissions S."/>
        </authorList>
    </citation>
    <scope>NUCLEOTIDE SEQUENCE [LARGE SCALE GENOMIC DNA]</scope>
    <source>
        <strain evidence="5">DSM 45079</strain>
    </source>
</reference>
<dbReference type="InterPro" id="IPR046348">
    <property type="entry name" value="SIS_dom_sf"/>
</dbReference>
<dbReference type="InterPro" id="IPR019490">
    <property type="entry name" value="Glu6P/Mann6P_isomerase_C"/>
</dbReference>
<dbReference type="STRING" id="419479.SAMN04488563_6830"/>
<sequence length="339" mass="34212">MVFFDGSLDDSDALSVVDPVLRDIAGWGAQVRLADGATADALASLSAGDRPRAIVAGGADGRLFRAVLEPVCPVPFVAWPHQGLPGWAGPLDLVVVVCRSGHGDDEISAVAEARRRGCQLLVAAPEDSPMAAAAAGRGTTFLPAGSADPTALAVPVLHALHIMGLGPQVDAEPVAAALDEVAERCGPSVPADVNPAKELALGIADDVPVVWGGSVLAARAARRVAEALRSASGRPAVAGEADLLVPILEGSPEPDLFADPFEDGGSAAPRPALIILDDGADSPSALAGRARLDAAAESSSVRVQEVRATDGPDIGRFAALLATGRFAAAYLALGLGRPA</sequence>
<organism evidence="4 5">
    <name type="scientific">Jiangella alkaliphila</name>
    <dbReference type="NCBI Taxonomy" id="419479"/>
    <lineage>
        <taxon>Bacteria</taxon>
        <taxon>Bacillati</taxon>
        <taxon>Actinomycetota</taxon>
        <taxon>Actinomycetes</taxon>
        <taxon>Jiangellales</taxon>
        <taxon>Jiangellaceae</taxon>
        <taxon>Jiangella</taxon>
    </lineage>
</organism>
<accession>A0A1H2LYX4</accession>
<dbReference type="SUPFAM" id="SSF53697">
    <property type="entry name" value="SIS domain"/>
    <property type="match status" value="1"/>
</dbReference>
<evidence type="ECO:0000259" key="3">
    <source>
        <dbReference type="Pfam" id="PF10432"/>
    </source>
</evidence>
<dbReference type="GO" id="GO:0004476">
    <property type="term" value="F:mannose-6-phosphate isomerase activity"/>
    <property type="evidence" value="ECO:0007669"/>
    <property type="project" value="InterPro"/>
</dbReference>
<dbReference type="EMBL" id="LT629791">
    <property type="protein sequence ID" value="SDU85918.1"/>
    <property type="molecule type" value="Genomic_DNA"/>
</dbReference>
<keyword evidence="5" id="KW-1185">Reference proteome</keyword>